<dbReference type="InterPro" id="IPR050102">
    <property type="entry name" value="tRNA_sulfurtransferase_ThiI"/>
</dbReference>
<dbReference type="Pfam" id="PF02926">
    <property type="entry name" value="THUMP"/>
    <property type="match status" value="1"/>
</dbReference>
<comment type="catalytic activity">
    <reaction evidence="8">
        <text>[ThiS sulfur-carrier protein]-C-terminal Gly-Gly-AMP + S-sulfanyl-L-cysteinyl-[cysteine desulfurase] + AH2 = [ThiS sulfur-carrier protein]-C-terminal-Gly-aminoethanethioate + L-cysteinyl-[cysteine desulfurase] + A + AMP + 2 H(+)</text>
        <dbReference type="Rhea" id="RHEA:43340"/>
        <dbReference type="Rhea" id="RHEA-COMP:12157"/>
        <dbReference type="Rhea" id="RHEA-COMP:12158"/>
        <dbReference type="Rhea" id="RHEA-COMP:12910"/>
        <dbReference type="Rhea" id="RHEA-COMP:19908"/>
        <dbReference type="ChEBI" id="CHEBI:13193"/>
        <dbReference type="ChEBI" id="CHEBI:15378"/>
        <dbReference type="ChEBI" id="CHEBI:17499"/>
        <dbReference type="ChEBI" id="CHEBI:29950"/>
        <dbReference type="ChEBI" id="CHEBI:61963"/>
        <dbReference type="ChEBI" id="CHEBI:90618"/>
        <dbReference type="ChEBI" id="CHEBI:232372"/>
        <dbReference type="ChEBI" id="CHEBI:456215"/>
    </reaction>
</comment>
<comment type="function">
    <text evidence="8">Catalyzes the ATP-dependent transfer of a sulfur to tRNA to produce 4-thiouridine in position 8 of tRNAs, which functions as a near-UV photosensor. Also catalyzes the transfer of sulfur to the sulfur carrier protein ThiS, forming ThiS-thiocarboxylate. This is a step in the synthesis of thiazole, in the thiamine biosynthesis pathway. The sulfur is donated as persulfide by IscS.</text>
</comment>
<dbReference type="Pfam" id="PF02568">
    <property type="entry name" value="ThiI"/>
    <property type="match status" value="1"/>
</dbReference>
<keyword evidence="6 8" id="KW-0694">RNA-binding</keyword>
<keyword evidence="2 8" id="KW-0820">tRNA-binding</keyword>
<keyword evidence="1 8" id="KW-0963">Cytoplasm</keyword>
<dbReference type="HAMAP" id="MF_00021">
    <property type="entry name" value="ThiI"/>
    <property type="match status" value="1"/>
</dbReference>
<dbReference type="Pfam" id="PF22025">
    <property type="entry name" value="ThiI_fer"/>
    <property type="match status" value="1"/>
</dbReference>
<evidence type="ECO:0000259" key="9">
    <source>
        <dbReference type="PROSITE" id="PS51165"/>
    </source>
</evidence>
<keyword evidence="11" id="KW-1185">Reference proteome</keyword>
<dbReference type="EMBL" id="JAMQOQ010000001">
    <property type="protein sequence ID" value="MDS0292643.1"/>
    <property type="molecule type" value="Genomic_DNA"/>
</dbReference>
<dbReference type="PROSITE" id="PS51165">
    <property type="entry name" value="THUMP"/>
    <property type="match status" value="1"/>
</dbReference>
<comment type="pathway">
    <text evidence="8">Cofactor biosynthesis; thiamine diphosphate biosynthesis.</text>
</comment>
<dbReference type="CDD" id="cd11716">
    <property type="entry name" value="THUMP_ThiI"/>
    <property type="match status" value="1"/>
</dbReference>
<evidence type="ECO:0000256" key="8">
    <source>
        <dbReference type="HAMAP-Rule" id="MF_00021"/>
    </source>
</evidence>
<keyword evidence="5 8" id="KW-0067">ATP-binding</keyword>
<evidence type="ECO:0000313" key="11">
    <source>
        <dbReference type="Proteomes" id="UP001254813"/>
    </source>
</evidence>
<feature type="domain" description="THUMP" evidence="9">
    <location>
        <begin position="63"/>
        <end position="168"/>
    </location>
</feature>
<dbReference type="SUPFAM" id="SSF52402">
    <property type="entry name" value="Adenine nucleotide alpha hydrolases-like"/>
    <property type="match status" value="1"/>
</dbReference>
<dbReference type="EC" id="2.8.1.4" evidence="8"/>
<dbReference type="InterPro" id="IPR014729">
    <property type="entry name" value="Rossmann-like_a/b/a_fold"/>
</dbReference>
<evidence type="ECO:0000256" key="3">
    <source>
        <dbReference type="ARBA" id="ARBA00022679"/>
    </source>
</evidence>
<comment type="catalytic activity">
    <reaction evidence="8">
        <text>[ThiI sulfur-carrier protein]-S-sulfanyl-L-cysteine + a uridine in tRNA + 2 reduced [2Fe-2S]-[ferredoxin] + ATP + H(+) = [ThiI sulfur-carrier protein]-L-cysteine + a 4-thiouridine in tRNA + 2 oxidized [2Fe-2S]-[ferredoxin] + AMP + diphosphate</text>
        <dbReference type="Rhea" id="RHEA:24176"/>
        <dbReference type="Rhea" id="RHEA-COMP:10000"/>
        <dbReference type="Rhea" id="RHEA-COMP:10001"/>
        <dbReference type="Rhea" id="RHEA-COMP:13337"/>
        <dbReference type="Rhea" id="RHEA-COMP:13338"/>
        <dbReference type="Rhea" id="RHEA-COMP:13339"/>
        <dbReference type="Rhea" id="RHEA-COMP:13340"/>
        <dbReference type="ChEBI" id="CHEBI:15378"/>
        <dbReference type="ChEBI" id="CHEBI:29950"/>
        <dbReference type="ChEBI" id="CHEBI:30616"/>
        <dbReference type="ChEBI" id="CHEBI:33019"/>
        <dbReference type="ChEBI" id="CHEBI:33737"/>
        <dbReference type="ChEBI" id="CHEBI:33738"/>
        <dbReference type="ChEBI" id="CHEBI:61963"/>
        <dbReference type="ChEBI" id="CHEBI:65315"/>
        <dbReference type="ChEBI" id="CHEBI:136798"/>
        <dbReference type="ChEBI" id="CHEBI:456215"/>
        <dbReference type="EC" id="2.8.1.4"/>
    </reaction>
</comment>
<dbReference type="InterPro" id="IPR054173">
    <property type="entry name" value="ThiI_fer"/>
</dbReference>
<comment type="caution">
    <text evidence="8">Lacks conserved residue(s) required for the propagation of feature annotation.</text>
</comment>
<feature type="binding site" evidence="8">
    <location>
        <begin position="186"/>
        <end position="187"/>
    </location>
    <ligand>
        <name>ATP</name>
        <dbReference type="ChEBI" id="CHEBI:30616"/>
    </ligand>
</feature>
<comment type="caution">
    <text evidence="10">The sequence shown here is derived from an EMBL/GenBank/DDBJ whole genome shotgun (WGS) entry which is preliminary data.</text>
</comment>
<dbReference type="Proteomes" id="UP001254813">
    <property type="component" value="Unassembled WGS sequence"/>
</dbReference>
<comment type="subcellular location">
    <subcellularLocation>
        <location evidence="8">Cytoplasm</location>
    </subcellularLocation>
</comment>
<evidence type="ECO:0000256" key="1">
    <source>
        <dbReference type="ARBA" id="ARBA00022490"/>
    </source>
</evidence>
<keyword evidence="7 8" id="KW-0784">Thiamine biosynthesis</keyword>
<reference evidence="10 11" key="1">
    <citation type="submission" date="2022-06" db="EMBL/GenBank/DDBJ databases">
        <title>Halogeometricum sp. a new haloarchaeum isolate from saline soil.</title>
        <authorList>
            <person name="Strakova D."/>
            <person name="Galisteo C."/>
            <person name="Sanchez-Porro C."/>
            <person name="Ventosa A."/>
        </authorList>
    </citation>
    <scope>NUCLEOTIDE SEQUENCE [LARGE SCALE GENOMIC DNA]</scope>
    <source>
        <strain evidence="11">S3BR25-2</strain>
    </source>
</reference>
<evidence type="ECO:0000256" key="4">
    <source>
        <dbReference type="ARBA" id="ARBA00022741"/>
    </source>
</evidence>
<dbReference type="InterPro" id="IPR003720">
    <property type="entry name" value="tRNA_STrfase"/>
</dbReference>
<gene>
    <name evidence="8" type="primary">thiI</name>
    <name evidence="10" type="ORF">NDI79_00505</name>
</gene>
<dbReference type="SUPFAM" id="SSF143437">
    <property type="entry name" value="THUMP domain-like"/>
    <property type="match status" value="1"/>
</dbReference>
<comment type="similarity">
    <text evidence="8">Belongs to the ThiI family.</text>
</comment>
<evidence type="ECO:0000256" key="7">
    <source>
        <dbReference type="ARBA" id="ARBA00022977"/>
    </source>
</evidence>
<evidence type="ECO:0000256" key="6">
    <source>
        <dbReference type="ARBA" id="ARBA00022884"/>
    </source>
</evidence>
<dbReference type="PANTHER" id="PTHR43209:SF1">
    <property type="entry name" value="TRNA SULFURTRANSFERASE"/>
    <property type="match status" value="1"/>
</dbReference>
<dbReference type="InterPro" id="IPR004114">
    <property type="entry name" value="THUMP_dom"/>
</dbReference>
<dbReference type="SMART" id="SM00981">
    <property type="entry name" value="THUMP"/>
    <property type="match status" value="1"/>
</dbReference>
<dbReference type="Gene3D" id="3.40.50.620">
    <property type="entry name" value="HUPs"/>
    <property type="match status" value="1"/>
</dbReference>
<dbReference type="RefSeq" id="WP_310927608.1">
    <property type="nucleotide sequence ID" value="NZ_JAMQOQ010000001.1"/>
</dbReference>
<evidence type="ECO:0000313" key="10">
    <source>
        <dbReference type="EMBL" id="MDS0292643.1"/>
    </source>
</evidence>
<proteinExistence type="inferred from homology"/>
<keyword evidence="3 8" id="KW-0808">Transferase</keyword>
<protein>
    <recommendedName>
        <fullName evidence="8">Probable tRNA sulfurtransferase</fullName>
        <ecNumber evidence="8">2.8.1.4</ecNumber>
    </recommendedName>
    <alternativeName>
        <fullName evidence="8">Sulfur carrier protein ThiS sulfurtransferase</fullName>
    </alternativeName>
    <alternativeName>
        <fullName evidence="8">Thiamine biosynthesis protein ThiI</fullName>
    </alternativeName>
    <alternativeName>
        <fullName evidence="8">tRNA 4-thiouridine synthase</fullName>
    </alternativeName>
</protein>
<keyword evidence="4 8" id="KW-0547">Nucleotide-binding</keyword>
<organism evidence="10 11">
    <name type="scientific">Halogeometricum luteum</name>
    <dbReference type="NCBI Taxonomy" id="2950537"/>
    <lineage>
        <taxon>Archaea</taxon>
        <taxon>Methanobacteriati</taxon>
        <taxon>Methanobacteriota</taxon>
        <taxon>Stenosarchaea group</taxon>
        <taxon>Halobacteria</taxon>
        <taxon>Halobacteriales</taxon>
        <taxon>Haloferacaceae</taxon>
        <taxon>Halogeometricum</taxon>
    </lineage>
</organism>
<evidence type="ECO:0000256" key="5">
    <source>
        <dbReference type="ARBA" id="ARBA00022840"/>
    </source>
</evidence>
<accession>A0ABU2FXJ2</accession>
<feature type="binding site" evidence="8">
    <location>
        <position position="291"/>
    </location>
    <ligand>
        <name>ATP</name>
        <dbReference type="ChEBI" id="CHEBI:30616"/>
    </ligand>
</feature>
<evidence type="ECO:0000256" key="2">
    <source>
        <dbReference type="ARBA" id="ARBA00022555"/>
    </source>
</evidence>
<dbReference type="PANTHER" id="PTHR43209">
    <property type="entry name" value="TRNA SULFURTRANSFERASE"/>
    <property type="match status" value="1"/>
</dbReference>
<feature type="binding site" evidence="8">
    <location>
        <position position="269"/>
    </location>
    <ligand>
        <name>ATP</name>
        <dbReference type="ChEBI" id="CHEBI:30616"/>
    </ligand>
</feature>
<dbReference type="Gene3D" id="3.30.2130.30">
    <property type="match status" value="1"/>
</dbReference>
<dbReference type="InterPro" id="IPR049962">
    <property type="entry name" value="THUMP_ThiI"/>
</dbReference>
<name>A0ABU2FXJ2_9EURY</name>
<sequence>MRADAVLVGFGEFGAKSSEVRAKMADRLAASVRALLRERGFEAEVQRRWSRIVVRPSDAEEARAVAAAVATLPGVSFARPVLAVDATREAVYGALEALAAGHPEGATFAVDAKRVGPAEEHGFSGRDLNVGGGRLVEDLTDATVELDDPDRTYRIEVRGGEAYVSVVRFDGPGGLPLGTQGRVAVLVSGGIDSPVAAWRLMRRGCVPIPVYVDIGDYGGADHRARAFEVVRTLAARAPDEDLRPRVVDGAAVVDRLVAAVDDTRMLSLRRAMLVMAEAVARRDGAHSIATGESIGQKSSQTGPNLAVTDAAAALPVHRPVSTADKSDIVEEARRLGTYDDSTLPVGCERVAPSHPETNASLADVVAAEPDGLLDAARRAGREASVEPLDRDV</sequence>
<dbReference type="InterPro" id="IPR020536">
    <property type="entry name" value="ThiI_AANH"/>
</dbReference>
<feature type="binding site" evidence="8">
    <location>
        <position position="300"/>
    </location>
    <ligand>
        <name>ATP</name>
        <dbReference type="ChEBI" id="CHEBI:30616"/>
    </ligand>
</feature>